<keyword evidence="3" id="KW-1185">Reference proteome</keyword>
<proteinExistence type="predicted"/>
<feature type="transmembrane region" description="Helical" evidence="1">
    <location>
        <begin position="90"/>
        <end position="115"/>
    </location>
</feature>
<evidence type="ECO:0000313" key="2">
    <source>
        <dbReference type="EMBL" id="MFI6500822.1"/>
    </source>
</evidence>
<keyword evidence="1" id="KW-0812">Transmembrane</keyword>
<protein>
    <recommendedName>
        <fullName evidence="4">ABC transporter permease</fullName>
    </recommendedName>
</protein>
<keyword evidence="1" id="KW-0472">Membrane</keyword>
<gene>
    <name evidence="2" type="ORF">ACIBG2_25840</name>
</gene>
<comment type="caution">
    <text evidence="2">The sequence shown here is derived from an EMBL/GenBank/DDBJ whole genome shotgun (WGS) entry which is preliminary data.</text>
</comment>
<dbReference type="RefSeq" id="WP_397084983.1">
    <property type="nucleotide sequence ID" value="NZ_JBITGY010000007.1"/>
</dbReference>
<feature type="transmembrane region" description="Helical" evidence="1">
    <location>
        <begin position="121"/>
        <end position="143"/>
    </location>
</feature>
<name>A0ABW7YYN3_9ACTN</name>
<keyword evidence="1" id="KW-1133">Transmembrane helix</keyword>
<evidence type="ECO:0000313" key="3">
    <source>
        <dbReference type="Proteomes" id="UP001612741"/>
    </source>
</evidence>
<feature type="transmembrane region" description="Helical" evidence="1">
    <location>
        <begin position="155"/>
        <end position="176"/>
    </location>
</feature>
<accession>A0ABW7YYN3</accession>
<feature type="transmembrane region" description="Helical" evidence="1">
    <location>
        <begin position="196"/>
        <end position="217"/>
    </location>
</feature>
<evidence type="ECO:0008006" key="4">
    <source>
        <dbReference type="Google" id="ProtNLM"/>
    </source>
</evidence>
<dbReference type="EMBL" id="JBITGY010000007">
    <property type="protein sequence ID" value="MFI6500822.1"/>
    <property type="molecule type" value="Genomic_DNA"/>
</dbReference>
<sequence length="222" mass="22922">MALTHFRISAYILSHRVYQAIVPILILQAILYASRAPLGSEAAVLTDSAALIIPMLAWSTRSLLDTEPDEQRIVSATTAGGRGRELAAGLLAALTVNLIFAAFALACGLIMGISAAPAPDVLAAAISLHILAALAGLALGALTSRAILPSPALSIMALLFGYLAMLLISITPAFWLTVPVTAWMKAAGAGALVSDLPVLAGASALWCAVGLAGYAWLRRTRP</sequence>
<organism evidence="2 3">
    <name type="scientific">Nonomuraea typhae</name>
    <dbReference type="NCBI Taxonomy" id="2603600"/>
    <lineage>
        <taxon>Bacteria</taxon>
        <taxon>Bacillati</taxon>
        <taxon>Actinomycetota</taxon>
        <taxon>Actinomycetes</taxon>
        <taxon>Streptosporangiales</taxon>
        <taxon>Streptosporangiaceae</taxon>
        <taxon>Nonomuraea</taxon>
    </lineage>
</organism>
<evidence type="ECO:0000256" key="1">
    <source>
        <dbReference type="SAM" id="Phobius"/>
    </source>
</evidence>
<dbReference type="Proteomes" id="UP001612741">
    <property type="component" value="Unassembled WGS sequence"/>
</dbReference>
<reference evidence="2 3" key="1">
    <citation type="submission" date="2024-10" db="EMBL/GenBank/DDBJ databases">
        <title>The Natural Products Discovery Center: Release of the First 8490 Sequenced Strains for Exploring Actinobacteria Biosynthetic Diversity.</title>
        <authorList>
            <person name="Kalkreuter E."/>
            <person name="Kautsar S.A."/>
            <person name="Yang D."/>
            <person name="Bader C.D."/>
            <person name="Teijaro C.N."/>
            <person name="Fluegel L."/>
            <person name="Davis C.M."/>
            <person name="Simpson J.R."/>
            <person name="Lauterbach L."/>
            <person name="Steele A.D."/>
            <person name="Gui C."/>
            <person name="Meng S."/>
            <person name="Li G."/>
            <person name="Viehrig K."/>
            <person name="Ye F."/>
            <person name="Su P."/>
            <person name="Kiefer A.F."/>
            <person name="Nichols A."/>
            <person name="Cepeda A.J."/>
            <person name="Yan W."/>
            <person name="Fan B."/>
            <person name="Jiang Y."/>
            <person name="Adhikari A."/>
            <person name="Zheng C.-J."/>
            <person name="Schuster L."/>
            <person name="Cowan T.M."/>
            <person name="Smanski M.J."/>
            <person name="Chevrette M.G."/>
            <person name="De Carvalho L.P.S."/>
            <person name="Shen B."/>
        </authorList>
    </citation>
    <scope>NUCLEOTIDE SEQUENCE [LARGE SCALE GENOMIC DNA]</scope>
    <source>
        <strain evidence="2 3">NPDC050545</strain>
    </source>
</reference>